<protein>
    <submittedName>
        <fullName evidence="2">Uncharacterized protein</fullName>
    </submittedName>
</protein>
<evidence type="ECO:0000313" key="2">
    <source>
        <dbReference type="EMBL" id="EDP17060.1"/>
    </source>
</evidence>
<organism evidence="2 3">
    <name type="scientific">Enterocloster bolteae (strain ATCC BAA-613 / DSM 15670 / CCUG 46953 / JCM 12243 / WAL 16351)</name>
    <name type="common">Clostridium bolteae</name>
    <dbReference type="NCBI Taxonomy" id="411902"/>
    <lineage>
        <taxon>Bacteria</taxon>
        <taxon>Bacillati</taxon>
        <taxon>Bacillota</taxon>
        <taxon>Clostridia</taxon>
        <taxon>Lachnospirales</taxon>
        <taxon>Lachnospiraceae</taxon>
        <taxon>Enterocloster</taxon>
    </lineage>
</organism>
<sequence length="47" mass="5197">MKATIPLSHACVNGKRKEDVENGRTIQTVVHGGGNSNRTYDEHGYRV</sequence>
<reference evidence="2 3" key="2">
    <citation type="submission" date="2007-09" db="EMBL/GenBank/DDBJ databases">
        <title>Draft genome sequence of Clostridium bolteae (ATCC BAA-613).</title>
        <authorList>
            <person name="Sudarsanam P."/>
            <person name="Ley R."/>
            <person name="Guruge J."/>
            <person name="Turnbaugh P.J."/>
            <person name="Mahowald M."/>
            <person name="Liep D."/>
            <person name="Gordon J."/>
        </authorList>
    </citation>
    <scope>NUCLEOTIDE SEQUENCE [LARGE SCALE GENOMIC DNA]</scope>
    <source>
        <strain evidence="3">ATCC BAA-613 / DSM 15670 / CCUG 46953 / JCM 12243 / WAL 16351</strain>
    </source>
</reference>
<dbReference type="PaxDb" id="411902-CLOBOL_02553"/>
<gene>
    <name evidence="2" type="ORF">CLOBOL_02553</name>
</gene>
<reference evidence="2 3" key="1">
    <citation type="submission" date="2007-08" db="EMBL/GenBank/DDBJ databases">
        <authorList>
            <person name="Fulton L."/>
            <person name="Clifton S."/>
            <person name="Fulton B."/>
            <person name="Xu J."/>
            <person name="Minx P."/>
            <person name="Pepin K.H."/>
            <person name="Johnson M."/>
            <person name="Thiruvilangam P."/>
            <person name="Bhonagiri V."/>
            <person name="Nash W.E."/>
            <person name="Mardis E.R."/>
            <person name="Wilson R.K."/>
        </authorList>
    </citation>
    <scope>NUCLEOTIDE SEQUENCE [LARGE SCALE GENOMIC DNA]</scope>
    <source>
        <strain evidence="3">ATCC BAA-613 / DSM 15670 / CCUG 46953 / JCM 12243 / WAL 16351</strain>
    </source>
</reference>
<accession>A8RPT0</accession>
<evidence type="ECO:0000313" key="3">
    <source>
        <dbReference type="Proteomes" id="UP000005396"/>
    </source>
</evidence>
<dbReference type="EMBL" id="ABCC02000024">
    <property type="protein sequence ID" value="EDP17060.1"/>
    <property type="molecule type" value="Genomic_DNA"/>
</dbReference>
<proteinExistence type="predicted"/>
<evidence type="ECO:0000256" key="1">
    <source>
        <dbReference type="SAM" id="MobiDB-lite"/>
    </source>
</evidence>
<dbReference type="Proteomes" id="UP000005396">
    <property type="component" value="Unassembled WGS sequence"/>
</dbReference>
<feature type="region of interest" description="Disordered" evidence="1">
    <location>
        <begin position="28"/>
        <end position="47"/>
    </location>
</feature>
<dbReference type="AlphaFoldDB" id="A8RPT0"/>
<name>A8RPT0_ENTBW</name>
<dbReference type="HOGENOM" id="CLU_3166377_0_0_9"/>
<comment type="caution">
    <text evidence="2">The sequence shown here is derived from an EMBL/GenBank/DDBJ whole genome shotgun (WGS) entry which is preliminary data.</text>
</comment>